<dbReference type="Proteomes" id="UP000198788">
    <property type="component" value="Unassembled WGS sequence"/>
</dbReference>
<feature type="chain" id="PRO_5011470856" evidence="2">
    <location>
        <begin position="22"/>
        <end position="73"/>
    </location>
</feature>
<name>A0A1I6NZL9_9CAUL</name>
<keyword evidence="4" id="KW-1185">Reference proteome</keyword>
<evidence type="ECO:0000313" key="4">
    <source>
        <dbReference type="Proteomes" id="UP000198788"/>
    </source>
</evidence>
<dbReference type="RefSeq" id="WP_092306763.1">
    <property type="nucleotide sequence ID" value="NZ_FOZV01000001.1"/>
</dbReference>
<evidence type="ECO:0000256" key="2">
    <source>
        <dbReference type="SAM" id="SignalP"/>
    </source>
</evidence>
<dbReference type="AlphaFoldDB" id="A0A1I6NZL9"/>
<keyword evidence="2" id="KW-0732">Signal</keyword>
<keyword evidence="1" id="KW-0812">Transmembrane</keyword>
<keyword evidence="1" id="KW-1133">Transmembrane helix</keyword>
<feature type="transmembrane region" description="Helical" evidence="1">
    <location>
        <begin position="43"/>
        <end position="63"/>
    </location>
</feature>
<protein>
    <submittedName>
        <fullName evidence="3">Uncharacterized protein</fullName>
    </submittedName>
</protein>
<evidence type="ECO:0000313" key="3">
    <source>
        <dbReference type="EMBL" id="SFS33406.1"/>
    </source>
</evidence>
<organism evidence="3 4">
    <name type="scientific">Brevundimonas viscosa</name>
    <dbReference type="NCBI Taxonomy" id="871741"/>
    <lineage>
        <taxon>Bacteria</taxon>
        <taxon>Pseudomonadati</taxon>
        <taxon>Pseudomonadota</taxon>
        <taxon>Alphaproteobacteria</taxon>
        <taxon>Caulobacterales</taxon>
        <taxon>Caulobacteraceae</taxon>
        <taxon>Brevundimonas</taxon>
    </lineage>
</organism>
<feature type="signal peptide" evidence="2">
    <location>
        <begin position="1"/>
        <end position="21"/>
    </location>
</feature>
<proteinExistence type="predicted"/>
<accession>A0A1I6NZL9</accession>
<dbReference type="EMBL" id="FOZV01000001">
    <property type="protein sequence ID" value="SFS33406.1"/>
    <property type="molecule type" value="Genomic_DNA"/>
</dbReference>
<gene>
    <name evidence="3" type="ORF">SAMN05192570_0692</name>
</gene>
<reference evidence="4" key="1">
    <citation type="submission" date="2016-10" db="EMBL/GenBank/DDBJ databases">
        <authorList>
            <person name="Varghese N."/>
            <person name="Submissions S."/>
        </authorList>
    </citation>
    <scope>NUCLEOTIDE SEQUENCE [LARGE SCALE GENOMIC DNA]</scope>
    <source>
        <strain evidence="4">CGMCC 1.10683</strain>
    </source>
</reference>
<keyword evidence="1" id="KW-0472">Membrane</keyword>
<evidence type="ECO:0000256" key="1">
    <source>
        <dbReference type="SAM" id="Phobius"/>
    </source>
</evidence>
<sequence length="73" mass="7128">MKKTIVAAAIGLSLLGGQAIAQNTAAARVADRIGAPAGESSELMGAPAGLIFAAATVAGFLILSEVADDTESD</sequence>